<dbReference type="EMBL" id="JACXVP010000010">
    <property type="protein sequence ID" value="KAG5579284.1"/>
    <property type="molecule type" value="Genomic_DNA"/>
</dbReference>
<proteinExistence type="predicted"/>
<keyword evidence="2" id="KW-1185">Reference proteome</keyword>
<accession>A0A9J5WW23</accession>
<evidence type="ECO:0000313" key="1">
    <source>
        <dbReference type="EMBL" id="KAG5579284.1"/>
    </source>
</evidence>
<gene>
    <name evidence="1" type="ORF">H5410_049911</name>
</gene>
<protein>
    <submittedName>
        <fullName evidence="1">Uncharacterized protein</fullName>
    </submittedName>
</protein>
<evidence type="ECO:0000313" key="2">
    <source>
        <dbReference type="Proteomes" id="UP000824120"/>
    </source>
</evidence>
<dbReference type="AlphaFoldDB" id="A0A9J5WW23"/>
<comment type="caution">
    <text evidence="1">The sequence shown here is derived from an EMBL/GenBank/DDBJ whole genome shotgun (WGS) entry which is preliminary data.</text>
</comment>
<organism evidence="1 2">
    <name type="scientific">Solanum commersonii</name>
    <name type="common">Commerson's wild potato</name>
    <name type="synonym">Commerson's nightshade</name>
    <dbReference type="NCBI Taxonomy" id="4109"/>
    <lineage>
        <taxon>Eukaryota</taxon>
        <taxon>Viridiplantae</taxon>
        <taxon>Streptophyta</taxon>
        <taxon>Embryophyta</taxon>
        <taxon>Tracheophyta</taxon>
        <taxon>Spermatophyta</taxon>
        <taxon>Magnoliopsida</taxon>
        <taxon>eudicotyledons</taxon>
        <taxon>Gunneridae</taxon>
        <taxon>Pentapetalae</taxon>
        <taxon>asterids</taxon>
        <taxon>lamiids</taxon>
        <taxon>Solanales</taxon>
        <taxon>Solanaceae</taxon>
        <taxon>Solanoideae</taxon>
        <taxon>Solaneae</taxon>
        <taxon>Solanum</taxon>
    </lineage>
</organism>
<name>A0A9J5WW23_SOLCO</name>
<dbReference type="Proteomes" id="UP000824120">
    <property type="component" value="Chromosome 10"/>
</dbReference>
<sequence>MFEDRLRSPNTRFRLSKTNTVFECKFSDATYEANVKLKIDTQVIPQSRSFKYLGVSSGQELAHPGDESSENEDVEINVLREIGLGTKFGTRWEWSPWWER</sequence>
<reference evidence="1 2" key="1">
    <citation type="submission" date="2020-09" db="EMBL/GenBank/DDBJ databases">
        <title>De no assembly of potato wild relative species, Solanum commersonii.</title>
        <authorList>
            <person name="Cho K."/>
        </authorList>
    </citation>
    <scope>NUCLEOTIDE SEQUENCE [LARGE SCALE GENOMIC DNA]</scope>
    <source>
        <strain evidence="1">LZ3.2</strain>
        <tissue evidence="1">Leaf</tissue>
    </source>
</reference>
<dbReference type="OrthoDB" id="418748at2759"/>